<dbReference type="InterPro" id="IPR029056">
    <property type="entry name" value="Ribokinase-like"/>
</dbReference>
<dbReference type="InterPro" id="IPR013749">
    <property type="entry name" value="PM/HMP-P_kinase-1"/>
</dbReference>
<dbReference type="PANTHER" id="PTHR10534:SF2">
    <property type="entry name" value="PYRIDOXAL KINASE"/>
    <property type="match status" value="1"/>
</dbReference>
<dbReference type="AlphaFoldDB" id="A0A644XVF8"/>
<keyword evidence="4 7" id="KW-0418">Kinase</keyword>
<sequence length="216" mass="24382">MKSFSEQWEMNKLGFDCVYSGFLASVEQIEITKEFIRKFANEESLVLVDPVMGDEGKPYSLITPELIANMRTLIAEADIITPNYTEACFLLKKDYQVSDINWQELMPWLPELAEMGPERVVITGIPDKDKLLNLGYEKRTGTFFMVSNQRIGERYPGTGDIFASVLLGRLLCEEGFGTALYKAGHFVAEAITATQELNLPVREGLAFEHVIEQVNL</sequence>
<evidence type="ECO:0000259" key="6">
    <source>
        <dbReference type="Pfam" id="PF08543"/>
    </source>
</evidence>
<proteinExistence type="predicted"/>
<protein>
    <recommendedName>
        <fullName evidence="1">pyridoxal kinase</fullName>
        <ecNumber evidence="1">2.7.1.35</ecNumber>
    </recommendedName>
</protein>
<dbReference type="GO" id="GO:0009443">
    <property type="term" value="P:pyridoxal 5'-phosphate salvage"/>
    <property type="evidence" value="ECO:0007669"/>
    <property type="project" value="InterPro"/>
</dbReference>
<evidence type="ECO:0000256" key="2">
    <source>
        <dbReference type="ARBA" id="ARBA00022679"/>
    </source>
</evidence>
<comment type="caution">
    <text evidence="7">The sequence shown here is derived from an EMBL/GenBank/DDBJ whole genome shotgun (WGS) entry which is preliminary data.</text>
</comment>
<reference evidence="7" key="1">
    <citation type="submission" date="2019-08" db="EMBL/GenBank/DDBJ databases">
        <authorList>
            <person name="Kucharzyk K."/>
            <person name="Murdoch R.W."/>
            <person name="Higgins S."/>
            <person name="Loffler F."/>
        </authorList>
    </citation>
    <scope>NUCLEOTIDE SEQUENCE</scope>
</reference>
<dbReference type="Gene3D" id="3.40.1190.20">
    <property type="match status" value="1"/>
</dbReference>
<keyword evidence="5" id="KW-0067">ATP-binding</keyword>
<dbReference type="EMBL" id="VSSQ01003331">
    <property type="protein sequence ID" value="MPM20202.1"/>
    <property type="molecule type" value="Genomic_DNA"/>
</dbReference>
<dbReference type="GO" id="GO:0005524">
    <property type="term" value="F:ATP binding"/>
    <property type="evidence" value="ECO:0007669"/>
    <property type="project" value="UniProtKB-KW"/>
</dbReference>
<dbReference type="EC" id="2.7.1.35" evidence="1"/>
<dbReference type="GO" id="GO:0005829">
    <property type="term" value="C:cytosol"/>
    <property type="evidence" value="ECO:0007669"/>
    <property type="project" value="TreeGrafter"/>
</dbReference>
<name>A0A644XVF8_9ZZZZ</name>
<organism evidence="7">
    <name type="scientific">bioreactor metagenome</name>
    <dbReference type="NCBI Taxonomy" id="1076179"/>
    <lineage>
        <taxon>unclassified sequences</taxon>
        <taxon>metagenomes</taxon>
        <taxon>ecological metagenomes</taxon>
    </lineage>
</organism>
<evidence type="ECO:0000256" key="1">
    <source>
        <dbReference type="ARBA" id="ARBA00012104"/>
    </source>
</evidence>
<dbReference type="InterPro" id="IPR004625">
    <property type="entry name" value="PyrdxlKinase"/>
</dbReference>
<dbReference type="Pfam" id="PF08543">
    <property type="entry name" value="Phos_pyr_kin"/>
    <property type="match status" value="1"/>
</dbReference>
<accession>A0A644XVF8</accession>
<dbReference type="SUPFAM" id="SSF53613">
    <property type="entry name" value="Ribokinase-like"/>
    <property type="match status" value="1"/>
</dbReference>
<gene>
    <name evidence="7" type="primary">pdxY_2</name>
    <name evidence="7" type="ORF">SDC9_66631</name>
</gene>
<evidence type="ECO:0000256" key="5">
    <source>
        <dbReference type="ARBA" id="ARBA00022840"/>
    </source>
</evidence>
<evidence type="ECO:0000256" key="4">
    <source>
        <dbReference type="ARBA" id="ARBA00022777"/>
    </source>
</evidence>
<feature type="domain" description="Pyridoxamine kinase/Phosphomethylpyrimidine kinase" evidence="6">
    <location>
        <begin position="12"/>
        <end position="197"/>
    </location>
</feature>
<evidence type="ECO:0000313" key="7">
    <source>
        <dbReference type="EMBL" id="MPM20202.1"/>
    </source>
</evidence>
<evidence type="ECO:0000256" key="3">
    <source>
        <dbReference type="ARBA" id="ARBA00022741"/>
    </source>
</evidence>
<dbReference type="GO" id="GO:0008478">
    <property type="term" value="F:pyridoxal kinase activity"/>
    <property type="evidence" value="ECO:0007669"/>
    <property type="project" value="UniProtKB-EC"/>
</dbReference>
<keyword evidence="2 7" id="KW-0808">Transferase</keyword>
<dbReference type="PANTHER" id="PTHR10534">
    <property type="entry name" value="PYRIDOXAL KINASE"/>
    <property type="match status" value="1"/>
</dbReference>
<keyword evidence="3" id="KW-0547">Nucleotide-binding</keyword>